<evidence type="ECO:0000256" key="2">
    <source>
        <dbReference type="ARBA" id="ARBA00022857"/>
    </source>
</evidence>
<dbReference type="SUPFAM" id="SSF51430">
    <property type="entry name" value="NAD(P)-linked oxidoreductase"/>
    <property type="match status" value="1"/>
</dbReference>
<keyword evidence="9" id="KW-1185">Reference proteome</keyword>
<evidence type="ECO:0000256" key="6">
    <source>
        <dbReference type="PIRSR" id="PIRSR000097-3"/>
    </source>
</evidence>
<evidence type="ECO:0000259" key="7">
    <source>
        <dbReference type="Pfam" id="PF00248"/>
    </source>
</evidence>
<dbReference type="GO" id="GO:0016616">
    <property type="term" value="F:oxidoreductase activity, acting on the CH-OH group of donors, NAD or NADP as acceptor"/>
    <property type="evidence" value="ECO:0007669"/>
    <property type="project" value="UniProtKB-ARBA"/>
</dbReference>
<dbReference type="Proteomes" id="UP000053923">
    <property type="component" value="Unassembled WGS sequence"/>
</dbReference>
<dbReference type="AlphaFoldDB" id="A0A101JDA4"/>
<feature type="domain" description="NADP-dependent oxidoreductase" evidence="7">
    <location>
        <begin position="18"/>
        <end position="259"/>
    </location>
</feature>
<name>A0A101JDA4_9ACTN</name>
<dbReference type="EMBL" id="LLZG01000375">
    <property type="protein sequence ID" value="KUL24662.1"/>
    <property type="molecule type" value="Genomic_DNA"/>
</dbReference>
<accession>A0A101JDA4</accession>
<dbReference type="PRINTS" id="PR00069">
    <property type="entry name" value="ALDKETRDTASE"/>
</dbReference>
<evidence type="ECO:0000313" key="8">
    <source>
        <dbReference type="EMBL" id="KUL24662.1"/>
    </source>
</evidence>
<dbReference type="FunFam" id="3.20.20.100:FF:000002">
    <property type="entry name" value="2,5-diketo-D-gluconic acid reductase A"/>
    <property type="match status" value="1"/>
</dbReference>
<proteinExistence type="inferred from homology"/>
<dbReference type="CDD" id="cd19132">
    <property type="entry name" value="AKR_AKR5D1_E1"/>
    <property type="match status" value="1"/>
</dbReference>
<dbReference type="PROSITE" id="PS00063">
    <property type="entry name" value="ALDOKETO_REDUCTASE_3"/>
    <property type="match status" value="1"/>
</dbReference>
<reference evidence="9" key="1">
    <citation type="submission" date="2015-10" db="EMBL/GenBank/DDBJ databases">
        <authorList>
            <person name="Ju K.-S."/>
            <person name="Doroghazi J.R."/>
            <person name="Metcalf W.W."/>
        </authorList>
    </citation>
    <scope>NUCLEOTIDE SEQUENCE [LARGE SCALE GENOMIC DNA]</scope>
    <source>
        <strain evidence="9">NRRL 3151</strain>
    </source>
</reference>
<keyword evidence="3" id="KW-0560">Oxidoreductase</keyword>
<dbReference type="InterPro" id="IPR020471">
    <property type="entry name" value="AKR"/>
</dbReference>
<comment type="caution">
    <text evidence="8">The sequence shown here is derived from an EMBL/GenBank/DDBJ whole genome shotgun (WGS) entry which is preliminary data.</text>
</comment>
<dbReference type="PROSITE" id="PS00062">
    <property type="entry name" value="ALDOKETO_REDUCTASE_2"/>
    <property type="match status" value="1"/>
</dbReference>
<feature type="site" description="Lowers pKa of active site Tyr" evidence="6">
    <location>
        <position position="76"/>
    </location>
</feature>
<dbReference type="InterPro" id="IPR036812">
    <property type="entry name" value="NAD(P)_OxRdtase_dom_sf"/>
</dbReference>
<feature type="binding site" evidence="5">
    <location>
        <position position="109"/>
    </location>
    <ligand>
        <name>substrate</name>
    </ligand>
</feature>
<evidence type="ECO:0000256" key="3">
    <source>
        <dbReference type="ARBA" id="ARBA00023002"/>
    </source>
</evidence>
<dbReference type="PANTHER" id="PTHR43827">
    <property type="entry name" value="2,5-DIKETO-D-GLUCONIC ACID REDUCTASE"/>
    <property type="match status" value="1"/>
</dbReference>
<dbReference type="Pfam" id="PF00248">
    <property type="entry name" value="Aldo_ket_red"/>
    <property type="match status" value="1"/>
</dbReference>
<keyword evidence="2" id="KW-0521">NADP</keyword>
<dbReference type="OrthoDB" id="9804790at2"/>
<feature type="active site" description="Proton donor" evidence="4">
    <location>
        <position position="51"/>
    </location>
</feature>
<dbReference type="InterPro" id="IPR023210">
    <property type="entry name" value="NADP_OxRdtase_dom"/>
</dbReference>
<dbReference type="PIRSF" id="PIRSF000097">
    <property type="entry name" value="AKR"/>
    <property type="match status" value="1"/>
</dbReference>
<comment type="similarity">
    <text evidence="1">Belongs to the aldo/keto reductase family.</text>
</comment>
<protein>
    <submittedName>
        <fullName evidence="8">Aldo/keto reductase</fullName>
    </submittedName>
</protein>
<dbReference type="Gene3D" id="3.20.20.100">
    <property type="entry name" value="NADP-dependent oxidoreductase domain"/>
    <property type="match status" value="1"/>
</dbReference>
<evidence type="ECO:0000256" key="4">
    <source>
        <dbReference type="PIRSR" id="PIRSR000097-1"/>
    </source>
</evidence>
<dbReference type="PANTHER" id="PTHR43827:SF3">
    <property type="entry name" value="NADP-DEPENDENT OXIDOREDUCTASE DOMAIN-CONTAINING PROTEIN"/>
    <property type="match status" value="1"/>
</dbReference>
<dbReference type="PROSITE" id="PS00798">
    <property type="entry name" value="ALDOKETO_REDUCTASE_1"/>
    <property type="match status" value="1"/>
</dbReference>
<dbReference type="RefSeq" id="WP_062710844.1">
    <property type="nucleotide sequence ID" value="NZ_LLZG01000375.1"/>
</dbReference>
<sequence length="276" mass="30442">MISIPTHTLNDGTTLPALGLGTWPMDDAQAEQAVRGALELGYRLVDTATNYRNETGVGRGVAGSGVPREEIVVTTKLPGRHHGYEETLASFEVSRARLGLDYVDLYLIHWPLPRVDKYVDSWKAMIKLREDGLVRSIGVSNFTAEHVERLEKETGVLPSVNQIELHPFFPQAELRAFHTGKGIVTESWSPLGRGTDLLDDPVIVEIAEAHGVTPGQVVLRWHVQLGAVPIPKSADPGRQRANLDVFGFELDPDRMAAIADRAHRRIGGDPEVHEEF</sequence>
<organism evidence="8 9">
    <name type="scientific">Streptomyces regalis</name>
    <dbReference type="NCBI Taxonomy" id="68262"/>
    <lineage>
        <taxon>Bacteria</taxon>
        <taxon>Bacillati</taxon>
        <taxon>Actinomycetota</taxon>
        <taxon>Actinomycetes</taxon>
        <taxon>Kitasatosporales</taxon>
        <taxon>Streptomycetaceae</taxon>
        <taxon>Streptomyces</taxon>
    </lineage>
</organism>
<evidence type="ECO:0000256" key="5">
    <source>
        <dbReference type="PIRSR" id="PIRSR000097-2"/>
    </source>
</evidence>
<evidence type="ECO:0000256" key="1">
    <source>
        <dbReference type="ARBA" id="ARBA00007905"/>
    </source>
</evidence>
<gene>
    <name evidence="8" type="ORF">ADL12_36780</name>
</gene>
<dbReference type="InterPro" id="IPR018170">
    <property type="entry name" value="Aldo/ket_reductase_CS"/>
</dbReference>
<evidence type="ECO:0000313" key="9">
    <source>
        <dbReference type="Proteomes" id="UP000053923"/>
    </source>
</evidence>